<dbReference type="PANTHER" id="PTHR44051">
    <property type="entry name" value="GLUTATHIONE S-TRANSFERASE-RELATED"/>
    <property type="match status" value="1"/>
</dbReference>
<accession>A0A9P8T6H8</accession>
<dbReference type="Pfam" id="PF13409">
    <property type="entry name" value="GST_N_2"/>
    <property type="match status" value="1"/>
</dbReference>
<dbReference type="Pfam" id="PF00043">
    <property type="entry name" value="GST_C"/>
    <property type="match status" value="1"/>
</dbReference>
<evidence type="ECO:0008006" key="6">
    <source>
        <dbReference type="Google" id="ProtNLM"/>
    </source>
</evidence>
<dbReference type="EMBL" id="JAEUBF010001400">
    <property type="protein sequence ID" value="KAH3666981.1"/>
    <property type="molecule type" value="Genomic_DNA"/>
</dbReference>
<evidence type="ECO:0000256" key="1">
    <source>
        <dbReference type="ARBA" id="ARBA00007409"/>
    </source>
</evidence>
<dbReference type="SFLD" id="SFLDS00019">
    <property type="entry name" value="Glutathione_Transferase_(cytos"/>
    <property type="match status" value="1"/>
</dbReference>
<dbReference type="InterPro" id="IPR010987">
    <property type="entry name" value="Glutathione-S-Trfase_C-like"/>
</dbReference>
<dbReference type="PANTHER" id="PTHR44051:SF8">
    <property type="entry name" value="GLUTATHIONE S-TRANSFERASE GSTA"/>
    <property type="match status" value="1"/>
</dbReference>
<proteinExistence type="inferred from homology"/>
<dbReference type="InterPro" id="IPR036282">
    <property type="entry name" value="Glutathione-S-Trfase_C_sf"/>
</dbReference>
<comment type="similarity">
    <text evidence="1">Belongs to the GST superfamily.</text>
</comment>
<sequence length="230" mass="26634">MSNQLLVDEGDPDYEKLAAPYLKLYSLGTPNGQKVTTYLRLLNVPYHYRKIDISTNVQKEPWFINLNPNGRIPALSDVDANGKRTTLFETAAILLYLGEKYDTERKYYYSINDGDLYWDQTKWLVFQVASHAPYQGQANHFLIYAKEDVPYGKNRYKAETERVFGVFEIRLKENNGWLVGDHLNIADIAAFPWIRHYGAIGIDIDQFPHLKAWIEKIEKIDGIQDGLNVR</sequence>
<name>A0A9P8T6H8_9ASCO</name>
<reference evidence="4" key="2">
    <citation type="submission" date="2021-01" db="EMBL/GenBank/DDBJ databases">
        <authorList>
            <person name="Schikora-Tamarit M.A."/>
        </authorList>
    </citation>
    <scope>NUCLEOTIDE SEQUENCE</scope>
    <source>
        <strain evidence="4">CBS6341</strain>
    </source>
</reference>
<comment type="caution">
    <text evidence="4">The sequence shown here is derived from an EMBL/GenBank/DDBJ whole genome shotgun (WGS) entry which is preliminary data.</text>
</comment>
<feature type="domain" description="GST N-terminal" evidence="2">
    <location>
        <begin position="19"/>
        <end position="105"/>
    </location>
</feature>
<dbReference type="InterPro" id="IPR004046">
    <property type="entry name" value="GST_C"/>
</dbReference>
<dbReference type="SUPFAM" id="SSF47616">
    <property type="entry name" value="GST C-terminal domain-like"/>
    <property type="match status" value="1"/>
</dbReference>
<dbReference type="PROSITE" id="PS50405">
    <property type="entry name" value="GST_CTER"/>
    <property type="match status" value="1"/>
</dbReference>
<organism evidence="4 5">
    <name type="scientific">Wickerhamomyces mucosus</name>
    <dbReference type="NCBI Taxonomy" id="1378264"/>
    <lineage>
        <taxon>Eukaryota</taxon>
        <taxon>Fungi</taxon>
        <taxon>Dikarya</taxon>
        <taxon>Ascomycota</taxon>
        <taxon>Saccharomycotina</taxon>
        <taxon>Saccharomycetes</taxon>
        <taxon>Phaffomycetales</taxon>
        <taxon>Wickerhamomycetaceae</taxon>
        <taxon>Wickerhamomyces</taxon>
    </lineage>
</organism>
<dbReference type="InterPro" id="IPR036249">
    <property type="entry name" value="Thioredoxin-like_sf"/>
</dbReference>
<protein>
    <recommendedName>
        <fullName evidence="6">Glutathione S-transferase</fullName>
    </recommendedName>
</protein>
<dbReference type="OrthoDB" id="422574at2759"/>
<dbReference type="Proteomes" id="UP000769528">
    <property type="component" value="Unassembled WGS sequence"/>
</dbReference>
<dbReference type="SUPFAM" id="SSF52833">
    <property type="entry name" value="Thioredoxin-like"/>
    <property type="match status" value="1"/>
</dbReference>
<gene>
    <name evidence="4" type="ORF">WICMUC_005473</name>
</gene>
<reference evidence="4" key="1">
    <citation type="journal article" date="2021" name="Open Biol.">
        <title>Shared evolutionary footprints suggest mitochondrial oxidative damage underlies multiple complex I losses in fungi.</title>
        <authorList>
            <person name="Schikora-Tamarit M.A."/>
            <person name="Marcet-Houben M."/>
            <person name="Nosek J."/>
            <person name="Gabaldon T."/>
        </authorList>
    </citation>
    <scope>NUCLEOTIDE SEQUENCE</scope>
    <source>
        <strain evidence="4">CBS6341</strain>
    </source>
</reference>
<dbReference type="CDD" id="cd03048">
    <property type="entry name" value="GST_N_Ure2p_like"/>
    <property type="match status" value="1"/>
</dbReference>
<dbReference type="Gene3D" id="1.20.1050.10">
    <property type="match status" value="1"/>
</dbReference>
<dbReference type="PROSITE" id="PS50404">
    <property type="entry name" value="GST_NTER"/>
    <property type="match status" value="1"/>
</dbReference>
<dbReference type="InterPro" id="IPR040079">
    <property type="entry name" value="Glutathione_S-Trfase"/>
</dbReference>
<dbReference type="AlphaFoldDB" id="A0A9P8T6H8"/>
<dbReference type="SFLD" id="SFLDG01151">
    <property type="entry name" value="Main.2:_Nu-like"/>
    <property type="match status" value="1"/>
</dbReference>
<dbReference type="SFLD" id="SFLDG00358">
    <property type="entry name" value="Main_(cytGST)"/>
    <property type="match status" value="1"/>
</dbReference>
<evidence type="ECO:0000313" key="5">
    <source>
        <dbReference type="Proteomes" id="UP000769528"/>
    </source>
</evidence>
<feature type="domain" description="GST C-terminal" evidence="3">
    <location>
        <begin position="115"/>
        <end position="230"/>
    </location>
</feature>
<evidence type="ECO:0000259" key="2">
    <source>
        <dbReference type="PROSITE" id="PS50404"/>
    </source>
</evidence>
<evidence type="ECO:0000259" key="3">
    <source>
        <dbReference type="PROSITE" id="PS50405"/>
    </source>
</evidence>
<keyword evidence="5" id="KW-1185">Reference proteome</keyword>
<dbReference type="Gene3D" id="3.40.30.10">
    <property type="entry name" value="Glutaredoxin"/>
    <property type="match status" value="1"/>
</dbReference>
<dbReference type="InterPro" id="IPR004045">
    <property type="entry name" value="Glutathione_S-Trfase_N"/>
</dbReference>
<evidence type="ECO:0000313" key="4">
    <source>
        <dbReference type="EMBL" id="KAH3666981.1"/>
    </source>
</evidence>